<evidence type="ECO:0000256" key="2">
    <source>
        <dbReference type="ARBA" id="ARBA00023315"/>
    </source>
</evidence>
<dbReference type="PANTHER" id="PTHR43800:SF1">
    <property type="entry name" value="PEPTIDYL-LYSINE N-ACETYLTRANSFERASE YJAB"/>
    <property type="match status" value="1"/>
</dbReference>
<dbReference type="STRING" id="511.UZ73_16240"/>
<reference evidence="4 5" key="2">
    <citation type="submission" date="2018-05" db="EMBL/GenBank/DDBJ databases">
        <authorList>
            <person name="Lanie J.A."/>
            <person name="Ng W.-L."/>
            <person name="Kazmierczak K.M."/>
            <person name="Andrzejewski T.M."/>
            <person name="Davidsen T.M."/>
            <person name="Wayne K.J."/>
            <person name="Tettelin H."/>
            <person name="Glass J.I."/>
            <person name="Rusch D."/>
            <person name="Podicherti R."/>
            <person name="Tsui H.-C.T."/>
            <person name="Winkler M.E."/>
        </authorList>
    </citation>
    <scope>NUCLEOTIDE SEQUENCE [LARGE SCALE GENOMIC DNA]</scope>
    <source>
        <strain evidence="4 5">YBY</strain>
    </source>
</reference>
<dbReference type="InterPro" id="IPR000182">
    <property type="entry name" value="GNAT_dom"/>
</dbReference>
<dbReference type="Gene3D" id="3.40.630.30">
    <property type="match status" value="1"/>
</dbReference>
<dbReference type="PROSITE" id="PS51186">
    <property type="entry name" value="GNAT"/>
    <property type="match status" value="1"/>
</dbReference>
<evidence type="ECO:0000313" key="4">
    <source>
        <dbReference type="EMBL" id="PWE13175.1"/>
    </source>
</evidence>
<organism evidence="4 5">
    <name type="scientific">Alcaligenes faecalis</name>
    <dbReference type="NCBI Taxonomy" id="511"/>
    <lineage>
        <taxon>Bacteria</taxon>
        <taxon>Pseudomonadati</taxon>
        <taxon>Pseudomonadota</taxon>
        <taxon>Betaproteobacteria</taxon>
        <taxon>Burkholderiales</taxon>
        <taxon>Alcaligenaceae</taxon>
        <taxon>Alcaligenes</taxon>
    </lineage>
</organism>
<evidence type="ECO:0000259" key="3">
    <source>
        <dbReference type="PROSITE" id="PS51186"/>
    </source>
</evidence>
<dbReference type="AlphaFoldDB" id="A0A2U2BGN3"/>
<keyword evidence="2" id="KW-0012">Acyltransferase</keyword>
<evidence type="ECO:0000256" key="1">
    <source>
        <dbReference type="ARBA" id="ARBA00022679"/>
    </source>
</evidence>
<dbReference type="CDD" id="cd04301">
    <property type="entry name" value="NAT_SF"/>
    <property type="match status" value="1"/>
</dbReference>
<reference evidence="4 5" key="1">
    <citation type="submission" date="2018-05" db="EMBL/GenBank/DDBJ databases">
        <title>Genome Sequence of an Efficient Indole-Degrading Bacterium, Alcaligenes sp.YBY.</title>
        <authorList>
            <person name="Yang B."/>
        </authorList>
    </citation>
    <scope>NUCLEOTIDE SEQUENCE [LARGE SCALE GENOMIC DNA]</scope>
    <source>
        <strain evidence="4 5">YBY</strain>
    </source>
</reference>
<protein>
    <submittedName>
        <fullName evidence="4">GNAT family N-acetyltransferase</fullName>
    </submittedName>
</protein>
<keyword evidence="1 4" id="KW-0808">Transferase</keyword>
<dbReference type="EMBL" id="QEXO01000004">
    <property type="protein sequence ID" value="PWE13175.1"/>
    <property type="molecule type" value="Genomic_DNA"/>
</dbReference>
<sequence length="156" mass="17426">MSQPSKPEQVEQIHGSSLPMALLLEADPSIRLIDGYRDTPHAWCIKDQGEIVAAAILQRRNAQDWELMNIAVQPSHQGHGLGATLLSAVIDYVHQQGGQTLYVATGTIGYPLFFYQRAGFRVVAVESDYFLHHYDEALFEDGLQHKDRLILSLALN</sequence>
<dbReference type="PANTHER" id="PTHR43800">
    <property type="entry name" value="PEPTIDYL-LYSINE N-ACETYLTRANSFERASE YJAB"/>
    <property type="match status" value="1"/>
</dbReference>
<feature type="domain" description="N-acetyltransferase" evidence="3">
    <location>
        <begin position="1"/>
        <end position="141"/>
    </location>
</feature>
<dbReference type="RefSeq" id="WP_109089504.1">
    <property type="nucleotide sequence ID" value="NZ_QEXO01000004.1"/>
</dbReference>
<dbReference type="Proteomes" id="UP000245216">
    <property type="component" value="Unassembled WGS sequence"/>
</dbReference>
<evidence type="ECO:0000313" key="5">
    <source>
        <dbReference type="Proteomes" id="UP000245216"/>
    </source>
</evidence>
<dbReference type="Pfam" id="PF00583">
    <property type="entry name" value="Acetyltransf_1"/>
    <property type="match status" value="1"/>
</dbReference>
<comment type="caution">
    <text evidence="4">The sequence shown here is derived from an EMBL/GenBank/DDBJ whole genome shotgun (WGS) entry which is preliminary data.</text>
</comment>
<accession>A0A2U2BGN3</accession>
<gene>
    <name evidence="4" type="ORF">DF183_15195</name>
</gene>
<name>A0A2U2BGN3_ALCFA</name>
<dbReference type="SUPFAM" id="SSF55729">
    <property type="entry name" value="Acyl-CoA N-acyltransferases (Nat)"/>
    <property type="match status" value="1"/>
</dbReference>
<dbReference type="InterPro" id="IPR016181">
    <property type="entry name" value="Acyl_CoA_acyltransferase"/>
</dbReference>
<dbReference type="GO" id="GO:0016747">
    <property type="term" value="F:acyltransferase activity, transferring groups other than amino-acyl groups"/>
    <property type="evidence" value="ECO:0007669"/>
    <property type="project" value="InterPro"/>
</dbReference>
<proteinExistence type="predicted"/>